<organism evidence="2 3">
    <name type="scientific">Hyaloscypha hepaticicola</name>
    <dbReference type="NCBI Taxonomy" id="2082293"/>
    <lineage>
        <taxon>Eukaryota</taxon>
        <taxon>Fungi</taxon>
        <taxon>Dikarya</taxon>
        <taxon>Ascomycota</taxon>
        <taxon>Pezizomycotina</taxon>
        <taxon>Leotiomycetes</taxon>
        <taxon>Helotiales</taxon>
        <taxon>Hyaloscyphaceae</taxon>
        <taxon>Hyaloscypha</taxon>
    </lineage>
</organism>
<protein>
    <recommendedName>
        <fullName evidence="4">Secreted protein</fullName>
    </recommendedName>
</protein>
<dbReference type="AlphaFoldDB" id="A0A2J6QNL4"/>
<accession>A0A2J6QNL4</accession>
<evidence type="ECO:0000313" key="2">
    <source>
        <dbReference type="EMBL" id="PMD27857.1"/>
    </source>
</evidence>
<evidence type="ECO:0000256" key="1">
    <source>
        <dbReference type="SAM" id="SignalP"/>
    </source>
</evidence>
<keyword evidence="1" id="KW-0732">Signal</keyword>
<dbReference type="EMBL" id="KZ613465">
    <property type="protein sequence ID" value="PMD27857.1"/>
    <property type="molecule type" value="Genomic_DNA"/>
</dbReference>
<evidence type="ECO:0000313" key="3">
    <source>
        <dbReference type="Proteomes" id="UP000235672"/>
    </source>
</evidence>
<dbReference type="Proteomes" id="UP000235672">
    <property type="component" value="Unassembled WGS sequence"/>
</dbReference>
<feature type="chain" id="PRO_5014405442" description="Secreted protein" evidence="1">
    <location>
        <begin position="20"/>
        <end position="208"/>
    </location>
</feature>
<gene>
    <name evidence="2" type="ORF">NA56DRAFT_149602</name>
</gene>
<proteinExistence type="predicted"/>
<reference evidence="2 3" key="1">
    <citation type="submission" date="2016-05" db="EMBL/GenBank/DDBJ databases">
        <title>A degradative enzymes factory behind the ericoid mycorrhizal symbiosis.</title>
        <authorList>
            <consortium name="DOE Joint Genome Institute"/>
            <person name="Martino E."/>
            <person name="Morin E."/>
            <person name="Grelet G."/>
            <person name="Kuo A."/>
            <person name="Kohler A."/>
            <person name="Daghino S."/>
            <person name="Barry K."/>
            <person name="Choi C."/>
            <person name="Cichocki N."/>
            <person name="Clum A."/>
            <person name="Copeland A."/>
            <person name="Hainaut M."/>
            <person name="Haridas S."/>
            <person name="Labutti K."/>
            <person name="Lindquist E."/>
            <person name="Lipzen A."/>
            <person name="Khouja H.-R."/>
            <person name="Murat C."/>
            <person name="Ohm R."/>
            <person name="Olson A."/>
            <person name="Spatafora J."/>
            <person name="Veneault-Fourrey C."/>
            <person name="Henrissat B."/>
            <person name="Grigoriev I."/>
            <person name="Martin F."/>
            <person name="Perotto S."/>
        </authorList>
    </citation>
    <scope>NUCLEOTIDE SEQUENCE [LARGE SCALE GENOMIC DNA]</scope>
    <source>
        <strain evidence="2 3">UAMH 7357</strain>
    </source>
</reference>
<feature type="signal peptide" evidence="1">
    <location>
        <begin position="1"/>
        <end position="19"/>
    </location>
</feature>
<sequence>MRWCAVLFAFASIVKRAGRSSLLNARRDMGFRQGKANSRTHTHMKMYASSHPSPGITESHSRFRQLCLKFQKQHLASLENREETKTNIRKGGRKCRRCEGGSDMCLMKLSRAKYCFLRAEPLTSACTEHDPPFPFEVKGGQETQRMPNGTPCRKIVLRRRISNLSSDQKTYRVLQCCGLRCNAVCCCGDVSVGETTSIQGFAAGPGVR</sequence>
<keyword evidence="3" id="KW-1185">Reference proteome</keyword>
<name>A0A2J6QNL4_9HELO</name>
<evidence type="ECO:0008006" key="4">
    <source>
        <dbReference type="Google" id="ProtNLM"/>
    </source>
</evidence>